<feature type="transmembrane region" description="Helical" evidence="1">
    <location>
        <begin position="149"/>
        <end position="168"/>
    </location>
</feature>
<keyword evidence="1" id="KW-0472">Membrane</keyword>
<keyword evidence="1" id="KW-1133">Transmembrane helix</keyword>
<keyword evidence="3" id="KW-0482">Metalloprotease</keyword>
<evidence type="ECO:0000259" key="2">
    <source>
        <dbReference type="Pfam" id="PF02517"/>
    </source>
</evidence>
<keyword evidence="3" id="KW-0645">Protease</keyword>
<dbReference type="PANTHER" id="PTHR39430:SF1">
    <property type="entry name" value="PROTEASE"/>
    <property type="match status" value="1"/>
</dbReference>
<dbReference type="RefSeq" id="WP_094406035.1">
    <property type="nucleotide sequence ID" value="NZ_NMVO01000015.1"/>
</dbReference>
<dbReference type="Pfam" id="PF02517">
    <property type="entry name" value="Rce1-like"/>
    <property type="match status" value="1"/>
</dbReference>
<keyword evidence="1" id="KW-0812">Transmembrane</keyword>
<evidence type="ECO:0000256" key="1">
    <source>
        <dbReference type="SAM" id="Phobius"/>
    </source>
</evidence>
<dbReference type="Proteomes" id="UP000215896">
    <property type="component" value="Unassembled WGS sequence"/>
</dbReference>
<gene>
    <name evidence="3" type="ORF">CGZ94_14240</name>
</gene>
<dbReference type="OrthoDB" id="193898at2"/>
<dbReference type="AlphaFoldDB" id="A0A255GB12"/>
<feature type="transmembrane region" description="Helical" evidence="1">
    <location>
        <begin position="39"/>
        <end position="66"/>
    </location>
</feature>
<sequence>MKAYPTVLSAGPITRFDGLAADAPPRSLRTKIPVRFNPFLRLLLFVLLFAASAGVFFLGFAVLIGATSATQMVVGAAIQLLGSVLAYAILTLLIESRRPPVELAPRRALGLAWGLLFGTLAILVSFGVIWLLGGFRITGAAWPAEVGDWWRMVFVVGVVAGISEELLFRGVFYRLAEEVLGTWLAILLSGLGFGMMHLGNPDATWWGAIAIGLEAGLLFGVLYAWSRSLWLLIGFHFAWNVVQGPILGITVSGTGTQTGLLRVLPEGNPLISGGVFGAEASVVTVVLLTTVAVLLAVRLARTGGVVAPMWTRRARQRRAIAAESSAAATLS</sequence>
<accession>A0A255GB12</accession>
<dbReference type="EMBL" id="NMVO01000015">
    <property type="protein sequence ID" value="OYO11586.1"/>
    <property type="molecule type" value="Genomic_DNA"/>
</dbReference>
<dbReference type="GO" id="GO:0008237">
    <property type="term" value="F:metallopeptidase activity"/>
    <property type="evidence" value="ECO:0007669"/>
    <property type="project" value="UniProtKB-KW"/>
</dbReference>
<feature type="transmembrane region" description="Helical" evidence="1">
    <location>
        <begin position="72"/>
        <end position="94"/>
    </location>
</feature>
<evidence type="ECO:0000313" key="3">
    <source>
        <dbReference type="EMBL" id="OYO11586.1"/>
    </source>
</evidence>
<evidence type="ECO:0000313" key="4">
    <source>
        <dbReference type="Proteomes" id="UP000215896"/>
    </source>
</evidence>
<comment type="caution">
    <text evidence="3">The sequence shown here is derived from an EMBL/GenBank/DDBJ whole genome shotgun (WGS) entry which is preliminary data.</text>
</comment>
<feature type="domain" description="CAAX prenyl protease 2/Lysostaphin resistance protein A-like" evidence="2">
    <location>
        <begin position="149"/>
        <end position="242"/>
    </location>
</feature>
<feature type="transmembrane region" description="Helical" evidence="1">
    <location>
        <begin position="275"/>
        <end position="297"/>
    </location>
</feature>
<feature type="transmembrane region" description="Helical" evidence="1">
    <location>
        <begin position="180"/>
        <end position="199"/>
    </location>
</feature>
<keyword evidence="4" id="KW-1185">Reference proteome</keyword>
<protein>
    <submittedName>
        <fullName evidence="3">CPBP family intramembrane metalloprotease domain-containing protein</fullName>
    </submittedName>
</protein>
<feature type="transmembrane region" description="Helical" evidence="1">
    <location>
        <begin position="205"/>
        <end position="225"/>
    </location>
</feature>
<dbReference type="PANTHER" id="PTHR39430">
    <property type="entry name" value="MEMBRANE-ASSOCIATED PROTEASE-RELATED"/>
    <property type="match status" value="1"/>
</dbReference>
<keyword evidence="3" id="KW-0378">Hydrolase</keyword>
<feature type="transmembrane region" description="Helical" evidence="1">
    <location>
        <begin position="115"/>
        <end position="137"/>
    </location>
</feature>
<dbReference type="GO" id="GO:0006508">
    <property type="term" value="P:proteolysis"/>
    <property type="evidence" value="ECO:0007669"/>
    <property type="project" value="UniProtKB-KW"/>
</dbReference>
<dbReference type="InterPro" id="IPR003675">
    <property type="entry name" value="Rce1/LyrA-like_dom"/>
</dbReference>
<dbReference type="GO" id="GO:0004175">
    <property type="term" value="F:endopeptidase activity"/>
    <property type="evidence" value="ECO:0007669"/>
    <property type="project" value="UniProtKB-ARBA"/>
</dbReference>
<proteinExistence type="predicted"/>
<organism evidence="3 4">
    <name type="scientific">Enemella evansiae</name>
    <dbReference type="NCBI Taxonomy" id="2016499"/>
    <lineage>
        <taxon>Bacteria</taxon>
        <taxon>Bacillati</taxon>
        <taxon>Actinomycetota</taxon>
        <taxon>Actinomycetes</taxon>
        <taxon>Propionibacteriales</taxon>
        <taxon>Propionibacteriaceae</taxon>
        <taxon>Enemella</taxon>
    </lineage>
</organism>
<feature type="transmembrane region" description="Helical" evidence="1">
    <location>
        <begin position="237"/>
        <end position="255"/>
    </location>
</feature>
<reference evidence="3 4" key="1">
    <citation type="submission" date="2017-07" db="EMBL/GenBank/DDBJ databases">
        <title>Draft whole genome sequences of clinical Proprionibacteriaceae strains.</title>
        <authorList>
            <person name="Bernier A.-M."/>
            <person name="Bernard K."/>
            <person name="Domingo M.-C."/>
        </authorList>
    </citation>
    <scope>NUCLEOTIDE SEQUENCE [LARGE SCALE GENOMIC DNA]</scope>
    <source>
        <strain evidence="3 4">NML 030167</strain>
    </source>
</reference>
<name>A0A255GB12_9ACTN</name>
<dbReference type="GO" id="GO:0080120">
    <property type="term" value="P:CAAX-box protein maturation"/>
    <property type="evidence" value="ECO:0007669"/>
    <property type="project" value="UniProtKB-ARBA"/>
</dbReference>